<comment type="caution">
    <text evidence="3">The sequence shown here is derived from an EMBL/GenBank/DDBJ whole genome shotgun (WGS) entry which is preliminary data.</text>
</comment>
<evidence type="ECO:0000259" key="2">
    <source>
        <dbReference type="Pfam" id="PF09994"/>
    </source>
</evidence>
<name>A0AAD4C0W3_BOLED</name>
<protein>
    <recommendedName>
        <fullName evidence="2">T6SS Phospholipase effector Tle1-like catalytic domain-containing protein</fullName>
    </recommendedName>
</protein>
<dbReference type="InterPro" id="IPR018712">
    <property type="entry name" value="Tle1-like_cat"/>
</dbReference>
<dbReference type="PANTHER" id="PTHR33840:SF1">
    <property type="entry name" value="TLE1 PHOSPHOLIPASE DOMAIN-CONTAINING PROTEIN"/>
    <property type="match status" value="1"/>
</dbReference>
<reference evidence="3" key="2">
    <citation type="journal article" date="2020" name="Nat. Commun.">
        <title>Large-scale genome sequencing of mycorrhizal fungi provides insights into the early evolution of symbiotic traits.</title>
        <authorList>
            <person name="Miyauchi S."/>
            <person name="Kiss E."/>
            <person name="Kuo A."/>
            <person name="Drula E."/>
            <person name="Kohler A."/>
            <person name="Sanchez-Garcia M."/>
            <person name="Morin E."/>
            <person name="Andreopoulos B."/>
            <person name="Barry K.W."/>
            <person name="Bonito G."/>
            <person name="Buee M."/>
            <person name="Carver A."/>
            <person name="Chen C."/>
            <person name="Cichocki N."/>
            <person name="Clum A."/>
            <person name="Culley D."/>
            <person name="Crous P.W."/>
            <person name="Fauchery L."/>
            <person name="Girlanda M."/>
            <person name="Hayes R.D."/>
            <person name="Keri Z."/>
            <person name="LaButti K."/>
            <person name="Lipzen A."/>
            <person name="Lombard V."/>
            <person name="Magnuson J."/>
            <person name="Maillard F."/>
            <person name="Murat C."/>
            <person name="Nolan M."/>
            <person name="Ohm R.A."/>
            <person name="Pangilinan J."/>
            <person name="Pereira M.F."/>
            <person name="Perotto S."/>
            <person name="Peter M."/>
            <person name="Pfister S."/>
            <person name="Riley R."/>
            <person name="Sitrit Y."/>
            <person name="Stielow J.B."/>
            <person name="Szollosi G."/>
            <person name="Zifcakova L."/>
            <person name="Stursova M."/>
            <person name="Spatafora J.W."/>
            <person name="Tedersoo L."/>
            <person name="Vaario L.M."/>
            <person name="Yamada A."/>
            <person name="Yan M."/>
            <person name="Wang P."/>
            <person name="Xu J."/>
            <person name="Bruns T."/>
            <person name="Baldrian P."/>
            <person name="Vilgalys R."/>
            <person name="Dunand C."/>
            <person name="Henrissat B."/>
            <person name="Grigoriev I.V."/>
            <person name="Hibbett D."/>
            <person name="Nagy L.G."/>
            <person name="Martin F.M."/>
        </authorList>
    </citation>
    <scope>NUCLEOTIDE SEQUENCE</scope>
    <source>
        <strain evidence="3">BED1</strain>
    </source>
</reference>
<feature type="domain" description="T6SS Phospholipase effector Tle1-like catalytic" evidence="2">
    <location>
        <begin position="41"/>
        <end position="336"/>
    </location>
</feature>
<reference evidence="3" key="1">
    <citation type="submission" date="2019-10" db="EMBL/GenBank/DDBJ databases">
        <authorList>
            <consortium name="DOE Joint Genome Institute"/>
            <person name="Kuo A."/>
            <person name="Miyauchi S."/>
            <person name="Kiss E."/>
            <person name="Drula E."/>
            <person name="Kohler A."/>
            <person name="Sanchez-Garcia M."/>
            <person name="Andreopoulos B."/>
            <person name="Barry K.W."/>
            <person name="Bonito G."/>
            <person name="Buee M."/>
            <person name="Carver A."/>
            <person name="Chen C."/>
            <person name="Cichocki N."/>
            <person name="Clum A."/>
            <person name="Culley D."/>
            <person name="Crous P.W."/>
            <person name="Fauchery L."/>
            <person name="Girlanda M."/>
            <person name="Hayes R."/>
            <person name="Keri Z."/>
            <person name="LaButti K."/>
            <person name="Lipzen A."/>
            <person name="Lombard V."/>
            <person name="Magnuson J."/>
            <person name="Maillard F."/>
            <person name="Morin E."/>
            <person name="Murat C."/>
            <person name="Nolan M."/>
            <person name="Ohm R."/>
            <person name="Pangilinan J."/>
            <person name="Pereira M."/>
            <person name="Perotto S."/>
            <person name="Peter M."/>
            <person name="Riley R."/>
            <person name="Sitrit Y."/>
            <person name="Stielow B."/>
            <person name="Szollosi G."/>
            <person name="Zifcakova L."/>
            <person name="Stursova M."/>
            <person name="Spatafora J.W."/>
            <person name="Tedersoo L."/>
            <person name="Vaario L.-M."/>
            <person name="Yamada A."/>
            <person name="Yan M."/>
            <person name="Wang P."/>
            <person name="Xu J."/>
            <person name="Bruns T."/>
            <person name="Baldrian P."/>
            <person name="Vilgalys R."/>
            <person name="Henrissat B."/>
            <person name="Grigoriev I.V."/>
            <person name="Hibbett D."/>
            <person name="Nagy L.G."/>
            <person name="Martin F.M."/>
        </authorList>
    </citation>
    <scope>NUCLEOTIDE SEQUENCE</scope>
    <source>
        <strain evidence="3">BED1</strain>
    </source>
</reference>
<proteinExistence type="predicted"/>
<dbReference type="EMBL" id="WHUW01000006">
    <property type="protein sequence ID" value="KAF8445039.1"/>
    <property type="molecule type" value="Genomic_DNA"/>
</dbReference>
<dbReference type="AlphaFoldDB" id="A0AAD4C0W3"/>
<gene>
    <name evidence="3" type="ORF">L210DRAFT_3060277</name>
</gene>
<sequence>MVSPSTSPHLEHTRPPTAGSSSRTSSSRCNQCIPGQTVKGRNLVVCIDGTCNESGPNSTNVVKLYDNVDQESTSPKQLALYLEGIGTHPESSHFGGLTALLEMTIALNVEKAVKKAYQWLAETYQEGDQIYLFGFSRGAYQVRVLAGMIHEVGLIKEMITENEIGKAYDYHEAVCQGKPTAMRTAREFKNTVSWQGVKVHFVGVWDTVSSVLGKDVFLSMSSSAEHACHFRHALALDERRVTFMPEYFYEVNSQMGVGKSMYTATSCDIEQVNVDSATDLYQSTLGDDGTDHSGIRKNPDIKEVWFAGSHSDVGGQSRPGEFRNAGHVSLLWMRREAAANGLVLNPTDIVWLPDDLDSGISTSMTRIWRPVEYLPIKHQVSFSGAGEHAVRRHRQQARRIIPGQKVHASVLYANTYKPKATLGEGFDIPITRSGCDDMELELELDDQFWETGLFDDTAAQELVTSLSSQQGVSPIYLDRLLFLLRFKEGKRCIREVADWQAMFMKVITDRHYPALVRLVVIVAYHEASCDPNADPEGCAPSPIELSQNTFPDAKERMEAILAAYKHGNGPTVVALLRLLTRHQILRERVLSRDILEALVDLLDAIIEQPAEDFGQAMGALTCFLQCLATRRGTIEKLEANPSKSNQSRLSRILEVDDSHRLTAALHVTLTLARIPEARAMCTVVKPRIRVLATKREGLVGHLAAETLLVLYDPNDQSRPNIVELVLSLFFLPMFQNNWTYTIRAFELILQVPWYA</sequence>
<accession>A0AAD4C0W3</accession>
<dbReference type="Proteomes" id="UP001194468">
    <property type="component" value="Unassembled WGS sequence"/>
</dbReference>
<feature type="region of interest" description="Disordered" evidence="1">
    <location>
        <begin position="1"/>
        <end position="29"/>
    </location>
</feature>
<evidence type="ECO:0000313" key="3">
    <source>
        <dbReference type="EMBL" id="KAF8445039.1"/>
    </source>
</evidence>
<evidence type="ECO:0000313" key="4">
    <source>
        <dbReference type="Proteomes" id="UP001194468"/>
    </source>
</evidence>
<dbReference type="Pfam" id="PF09994">
    <property type="entry name" value="T6SS_Tle1-like_cat"/>
    <property type="match status" value="1"/>
</dbReference>
<evidence type="ECO:0000256" key="1">
    <source>
        <dbReference type="SAM" id="MobiDB-lite"/>
    </source>
</evidence>
<organism evidence="3 4">
    <name type="scientific">Boletus edulis BED1</name>
    <dbReference type="NCBI Taxonomy" id="1328754"/>
    <lineage>
        <taxon>Eukaryota</taxon>
        <taxon>Fungi</taxon>
        <taxon>Dikarya</taxon>
        <taxon>Basidiomycota</taxon>
        <taxon>Agaricomycotina</taxon>
        <taxon>Agaricomycetes</taxon>
        <taxon>Agaricomycetidae</taxon>
        <taxon>Boletales</taxon>
        <taxon>Boletineae</taxon>
        <taxon>Boletaceae</taxon>
        <taxon>Boletoideae</taxon>
        <taxon>Boletus</taxon>
    </lineage>
</organism>
<dbReference type="PANTHER" id="PTHR33840">
    <property type="match status" value="1"/>
</dbReference>
<keyword evidence="4" id="KW-1185">Reference proteome</keyword>